<dbReference type="PROSITE" id="PS51257">
    <property type="entry name" value="PROKAR_LIPOPROTEIN"/>
    <property type="match status" value="1"/>
</dbReference>
<sequence>MLDIRHSLSLLTICFLTACNGSSGKNDEVIPPDPDAPISITLNLLDENCLAVAAPSFKAGETVCVQALLNKNGEPVNASSVSFSTPLGTLRQSSKLSDINGVAQIFLDSDLANVGAATLSATSQSITASTDYEFINNESVGSQLPQLAVAMFKDGNANNRFKQGETVKVQVKLTNADNDPLENEIVSFSAELGALSANTGLTDQQGLTTIELAAAVDNTIGAASLTATYNPDTTGGVTQRFNYQILDRDVIDQPQIQAGYFDSNNTFIPNQIGLTLAKQPDNSVQLSAGGTLGLKVALVDENGQRLSNPTAISFSSNCVTNAQANIDQQVLTINGEASATYEDISCAGSQGNQDQIIATINGNGDTLTLTQTINLQAEDLGAIEFIAAEPESIVLKGTGGQGKQEISTLSFLVKGALGNPLAQQEVTFALDSDLGGLKLSPMTAYTNSKGEVGTKVTAGNVPTVVRVTASAKTSSDALIQTQSDLLSVNTGLADQNSITLATEVINPEADNINGVEVPITAWLADSFNNPVPDGTTVNFTTEGGQITPSCTTTNGSCTATWRSAEPKVYNHRITILATAIGHETFFDTNGNNVFDDADGEPILNNQVASGFGRAQYQSSGFIDMPEAWRDDNENLVRDPGELFLDFERDSLIDQDDSNYTPQDGKFNGPQCTSTLKCGATISRSINVRKAIKMIMASSHSLWSLYDTTVTNPLISNYSGENAVGISSAIPRNTTRTFQLYFSDSALQTMPLGTSVSINTSKGSISGTTSFVVGNTLGTNLAISHAQLDANISFKDANNNALFGGNILQFAIENDLLATEPATETIVSFSITAPSGIVSSGLINIPLL</sequence>
<dbReference type="Gene3D" id="2.60.40.10">
    <property type="entry name" value="Immunoglobulins"/>
    <property type="match status" value="4"/>
</dbReference>
<keyword evidence="2" id="KW-1185">Reference proteome</keyword>
<organism evidence="1 2">
    <name type="scientific">Pseudoalteromonas ulvae</name>
    <dbReference type="NCBI Taxonomy" id="107327"/>
    <lineage>
        <taxon>Bacteria</taxon>
        <taxon>Pseudomonadati</taxon>
        <taxon>Pseudomonadota</taxon>
        <taxon>Gammaproteobacteria</taxon>
        <taxon>Alteromonadales</taxon>
        <taxon>Pseudoalteromonadaceae</taxon>
        <taxon>Pseudoalteromonas</taxon>
    </lineage>
</organism>
<dbReference type="Proteomes" id="UP000194841">
    <property type="component" value="Unassembled WGS sequence"/>
</dbReference>
<dbReference type="OrthoDB" id="5522233at2"/>
<dbReference type="RefSeq" id="WP_086744114.1">
    <property type="nucleotide sequence ID" value="NZ_MWPV01000003.1"/>
</dbReference>
<dbReference type="AlphaFoldDB" id="A0A244CPI3"/>
<reference evidence="1 2" key="1">
    <citation type="submission" date="2017-02" db="EMBL/GenBank/DDBJ databases">
        <title>Pseudoalteromonas ulvae TC14 Genome.</title>
        <authorList>
            <person name="Molmeret M."/>
        </authorList>
    </citation>
    <scope>NUCLEOTIDE SEQUENCE [LARGE SCALE GENOMIC DNA]</scope>
    <source>
        <strain evidence="1">TC14</strain>
    </source>
</reference>
<dbReference type="InterPro" id="IPR008964">
    <property type="entry name" value="Invasin/intimin_cell_adhesion"/>
</dbReference>
<name>A0A244CPI3_PSEDV</name>
<dbReference type="InterPro" id="IPR013783">
    <property type="entry name" value="Ig-like_fold"/>
</dbReference>
<dbReference type="SUPFAM" id="SSF49373">
    <property type="entry name" value="Invasin/intimin cell-adhesion fragments"/>
    <property type="match status" value="4"/>
</dbReference>
<accession>A0A244CPI3</accession>
<protein>
    <recommendedName>
        <fullName evidence="3">Big-1 domain-containing protein</fullName>
    </recommendedName>
</protein>
<evidence type="ECO:0000313" key="1">
    <source>
        <dbReference type="EMBL" id="OUL57531.1"/>
    </source>
</evidence>
<dbReference type="EMBL" id="MWPV01000003">
    <property type="protein sequence ID" value="OUL57531.1"/>
    <property type="molecule type" value="Genomic_DNA"/>
</dbReference>
<proteinExistence type="predicted"/>
<evidence type="ECO:0008006" key="3">
    <source>
        <dbReference type="Google" id="ProtNLM"/>
    </source>
</evidence>
<evidence type="ECO:0000313" key="2">
    <source>
        <dbReference type="Proteomes" id="UP000194841"/>
    </source>
</evidence>
<comment type="caution">
    <text evidence="1">The sequence shown here is derived from an EMBL/GenBank/DDBJ whole genome shotgun (WGS) entry which is preliminary data.</text>
</comment>
<gene>
    <name evidence="1" type="ORF">B1199_10705</name>
</gene>